<feature type="transmembrane region" description="Helical" evidence="5">
    <location>
        <begin position="168"/>
        <end position="190"/>
    </location>
</feature>
<reference evidence="6 7" key="1">
    <citation type="journal article" date="2016" name="Nat. Commun.">
        <title>Thousands of microbial genomes shed light on interconnected biogeochemical processes in an aquifer system.</title>
        <authorList>
            <person name="Anantharaman K."/>
            <person name="Brown C.T."/>
            <person name="Hug L.A."/>
            <person name="Sharon I."/>
            <person name="Castelle C.J."/>
            <person name="Probst A.J."/>
            <person name="Thomas B.C."/>
            <person name="Singh A."/>
            <person name="Wilkins M.J."/>
            <person name="Karaoz U."/>
            <person name="Brodie E.L."/>
            <person name="Williams K.H."/>
            <person name="Hubbard S.S."/>
            <person name="Banfield J.F."/>
        </authorList>
    </citation>
    <scope>NUCLEOTIDE SEQUENCE [LARGE SCALE GENOMIC DNA]</scope>
</reference>
<gene>
    <name evidence="6" type="ORF">A2720_00560</name>
</gene>
<sequence length="251" mass="27201">MTLILYGLLGGALSLIGGVLLLWQSAAIKKIMTLLLAFAAGSFLAVSFLDLIPEAVESVTEPHRVFIAVLVGFFVFFSLERLIMRHMHTNHRAENPLDHKEHTESLPWLIITGDSFHNFLDGVAIALAYVAEPALGLTATLAIAAHEVPQEIGDFSILLDLGWSKAKIITVNLLSSLLTLLGVLAGYLAAQSLEVALPYLLAGVAGIFLYIAASDLIPEIHHRAAHKHVYRILIPFVAGLLIMGYLVTVTH</sequence>
<keyword evidence="3 5" id="KW-1133">Transmembrane helix</keyword>
<dbReference type="PANTHER" id="PTHR12191:SF31">
    <property type="entry name" value="IP18018P"/>
    <property type="match status" value="1"/>
</dbReference>
<evidence type="ECO:0008006" key="8">
    <source>
        <dbReference type="Google" id="ProtNLM"/>
    </source>
</evidence>
<comment type="subcellular location">
    <subcellularLocation>
        <location evidence="1">Membrane</location>
        <topology evidence="1">Multi-pass membrane protein</topology>
    </subcellularLocation>
</comment>
<feature type="transmembrane region" description="Helical" evidence="5">
    <location>
        <begin position="35"/>
        <end position="53"/>
    </location>
</feature>
<protein>
    <recommendedName>
        <fullName evidence="8">ZIP zinc transporter</fullName>
    </recommendedName>
</protein>
<dbReference type="GO" id="GO:0071578">
    <property type="term" value="P:zinc ion import across plasma membrane"/>
    <property type="evidence" value="ECO:0007669"/>
    <property type="project" value="TreeGrafter"/>
</dbReference>
<feature type="transmembrane region" description="Helical" evidence="5">
    <location>
        <begin position="65"/>
        <end position="83"/>
    </location>
</feature>
<dbReference type="Proteomes" id="UP000178892">
    <property type="component" value="Unassembled WGS sequence"/>
</dbReference>
<dbReference type="AlphaFoldDB" id="A0A1F5NV82"/>
<dbReference type="EMBL" id="MFEL01000007">
    <property type="protein sequence ID" value="OGE81575.1"/>
    <property type="molecule type" value="Genomic_DNA"/>
</dbReference>
<name>A0A1F5NV82_9BACT</name>
<dbReference type="STRING" id="1817825.A2720_00560"/>
<dbReference type="InterPro" id="IPR050799">
    <property type="entry name" value="ZIP_Transporter"/>
</dbReference>
<keyword evidence="4 5" id="KW-0472">Membrane</keyword>
<feature type="transmembrane region" description="Helical" evidence="5">
    <location>
        <begin position="6"/>
        <end position="23"/>
    </location>
</feature>
<evidence type="ECO:0000256" key="3">
    <source>
        <dbReference type="ARBA" id="ARBA00022989"/>
    </source>
</evidence>
<evidence type="ECO:0000313" key="6">
    <source>
        <dbReference type="EMBL" id="OGE81575.1"/>
    </source>
</evidence>
<evidence type="ECO:0000256" key="4">
    <source>
        <dbReference type="ARBA" id="ARBA00023136"/>
    </source>
</evidence>
<dbReference type="PANTHER" id="PTHR12191">
    <property type="entry name" value="SOLUTE CARRIER FAMILY 39"/>
    <property type="match status" value="1"/>
</dbReference>
<dbReference type="GO" id="GO:0005385">
    <property type="term" value="F:zinc ion transmembrane transporter activity"/>
    <property type="evidence" value="ECO:0007669"/>
    <property type="project" value="TreeGrafter"/>
</dbReference>
<dbReference type="InterPro" id="IPR003689">
    <property type="entry name" value="ZIP"/>
</dbReference>
<dbReference type="GO" id="GO:0030003">
    <property type="term" value="P:intracellular monoatomic cation homeostasis"/>
    <property type="evidence" value="ECO:0007669"/>
    <property type="project" value="TreeGrafter"/>
</dbReference>
<comment type="caution">
    <text evidence="6">The sequence shown here is derived from an EMBL/GenBank/DDBJ whole genome shotgun (WGS) entry which is preliminary data.</text>
</comment>
<organism evidence="6 7">
    <name type="scientific">Candidatus Doudnabacteria bacterium RIFCSPHIGHO2_01_FULL_46_24</name>
    <dbReference type="NCBI Taxonomy" id="1817825"/>
    <lineage>
        <taxon>Bacteria</taxon>
        <taxon>Candidatus Doudnaibacteriota</taxon>
    </lineage>
</organism>
<dbReference type="Pfam" id="PF02535">
    <property type="entry name" value="Zip"/>
    <property type="match status" value="2"/>
</dbReference>
<feature type="transmembrane region" description="Helical" evidence="5">
    <location>
        <begin position="196"/>
        <end position="217"/>
    </location>
</feature>
<accession>A0A1F5NV82</accession>
<evidence type="ECO:0000256" key="2">
    <source>
        <dbReference type="ARBA" id="ARBA00022692"/>
    </source>
</evidence>
<evidence type="ECO:0000256" key="5">
    <source>
        <dbReference type="SAM" id="Phobius"/>
    </source>
</evidence>
<dbReference type="GO" id="GO:0005886">
    <property type="term" value="C:plasma membrane"/>
    <property type="evidence" value="ECO:0007669"/>
    <property type="project" value="TreeGrafter"/>
</dbReference>
<dbReference type="GO" id="GO:0140410">
    <property type="term" value="F:monoatomic cation:bicarbonate symporter activity"/>
    <property type="evidence" value="ECO:0007669"/>
    <property type="project" value="TreeGrafter"/>
</dbReference>
<evidence type="ECO:0000313" key="7">
    <source>
        <dbReference type="Proteomes" id="UP000178892"/>
    </source>
</evidence>
<proteinExistence type="predicted"/>
<evidence type="ECO:0000256" key="1">
    <source>
        <dbReference type="ARBA" id="ARBA00004141"/>
    </source>
</evidence>
<feature type="transmembrane region" description="Helical" evidence="5">
    <location>
        <begin position="229"/>
        <end position="248"/>
    </location>
</feature>
<keyword evidence="2 5" id="KW-0812">Transmembrane</keyword>